<evidence type="ECO:0000256" key="1">
    <source>
        <dbReference type="ARBA" id="ARBA00004370"/>
    </source>
</evidence>
<gene>
    <name evidence="5" type="primary">Cd58</name>
    <name evidence="5" type="ORF">REGSAT_R08246</name>
</gene>
<dbReference type="InterPro" id="IPR015631">
    <property type="entry name" value="CD2/SLAM_rcpt"/>
</dbReference>
<keyword evidence="2" id="KW-0732">Signal</keyword>
<feature type="non-terminal residue" evidence="5">
    <location>
        <position position="179"/>
    </location>
</feature>
<proteinExistence type="predicted"/>
<dbReference type="InterPro" id="IPR013783">
    <property type="entry name" value="Ig-like_fold"/>
</dbReference>
<dbReference type="AlphaFoldDB" id="A0A7K4XFA2"/>
<organism evidence="5 6">
    <name type="scientific">Regulus satrapa</name>
    <name type="common">Golden-crowned kinglet</name>
    <dbReference type="NCBI Taxonomy" id="13245"/>
    <lineage>
        <taxon>Eukaryota</taxon>
        <taxon>Metazoa</taxon>
        <taxon>Chordata</taxon>
        <taxon>Craniata</taxon>
        <taxon>Vertebrata</taxon>
        <taxon>Euteleostomi</taxon>
        <taxon>Archelosauria</taxon>
        <taxon>Archosauria</taxon>
        <taxon>Dinosauria</taxon>
        <taxon>Saurischia</taxon>
        <taxon>Theropoda</taxon>
        <taxon>Coelurosauria</taxon>
        <taxon>Aves</taxon>
        <taxon>Neognathae</taxon>
        <taxon>Neoaves</taxon>
        <taxon>Telluraves</taxon>
        <taxon>Australaves</taxon>
        <taxon>Passeriformes</taxon>
        <taxon>Regulidae</taxon>
        <taxon>Regulus</taxon>
    </lineage>
</organism>
<comment type="subcellular location">
    <subcellularLocation>
        <location evidence="1">Membrane</location>
    </subcellularLocation>
</comment>
<evidence type="ECO:0000313" key="5">
    <source>
        <dbReference type="EMBL" id="NWR45603.1"/>
    </source>
</evidence>
<evidence type="ECO:0000313" key="6">
    <source>
        <dbReference type="Proteomes" id="UP000529728"/>
    </source>
</evidence>
<reference evidence="5 6" key="1">
    <citation type="submission" date="2019-09" db="EMBL/GenBank/DDBJ databases">
        <title>Bird 10,000 Genomes (B10K) Project - Family phase.</title>
        <authorList>
            <person name="Zhang G."/>
        </authorList>
    </citation>
    <scope>NUCLEOTIDE SEQUENCE [LARGE SCALE GENOMIC DNA]</scope>
    <source>
        <strain evidence="5">B10K-DU-001-18</strain>
        <tissue evidence="5">Muscle</tissue>
    </source>
</reference>
<keyword evidence="4" id="KW-0325">Glycoprotein</keyword>
<comment type="caution">
    <text evidence="5">The sequence shown here is derived from an EMBL/GenBank/DDBJ whole genome shotgun (WGS) entry which is preliminary data.</text>
</comment>
<dbReference type="SUPFAM" id="SSF48726">
    <property type="entry name" value="Immunoglobulin"/>
    <property type="match status" value="1"/>
</dbReference>
<dbReference type="EMBL" id="VWZN01008657">
    <property type="protein sequence ID" value="NWR45603.1"/>
    <property type="molecule type" value="Genomic_DNA"/>
</dbReference>
<dbReference type="InterPro" id="IPR036179">
    <property type="entry name" value="Ig-like_dom_sf"/>
</dbReference>
<keyword evidence="3" id="KW-0472">Membrane</keyword>
<evidence type="ECO:0000256" key="4">
    <source>
        <dbReference type="ARBA" id="ARBA00023180"/>
    </source>
</evidence>
<keyword evidence="6" id="KW-1185">Reference proteome</keyword>
<dbReference type="Proteomes" id="UP000529728">
    <property type="component" value="Unassembled WGS sequence"/>
</dbReference>
<evidence type="ECO:0000256" key="3">
    <source>
        <dbReference type="ARBA" id="ARBA00023136"/>
    </source>
</evidence>
<dbReference type="OrthoDB" id="9427418at2759"/>
<dbReference type="PANTHER" id="PTHR12080">
    <property type="entry name" value="SIGNALING LYMPHOCYTIC ACTIVATION MOLECULE"/>
    <property type="match status" value="1"/>
</dbReference>
<dbReference type="PANTHER" id="PTHR12080:SF55">
    <property type="entry name" value="LYMPHOCYTE FUNCTION-ASSOCIATED ANTIGEN 3"/>
    <property type="match status" value="1"/>
</dbReference>
<sequence>ANINCTDVFGIVGNNFTFPTQIYHKVTNIVWTKNKHKVAEWEGQNKPTYFKPLENRSVLMENGSLTIFNLTKNDAGSYALWFMDSEGDVHLTFELVVYDSLTEPKIICNASDGKLVINCTADFPGPLDCILKFGDKQQSCQNPLSIPVEDVGTTSSAKCIVKSSQMERSSEIFLHQCLP</sequence>
<evidence type="ECO:0000256" key="2">
    <source>
        <dbReference type="ARBA" id="ARBA00022729"/>
    </source>
</evidence>
<protein>
    <submittedName>
        <fullName evidence="5">LFA3 protein</fullName>
    </submittedName>
</protein>
<name>A0A7K4XFA2_REGSA</name>
<feature type="non-terminal residue" evidence="5">
    <location>
        <position position="1"/>
    </location>
</feature>
<dbReference type="GO" id="GO:0016020">
    <property type="term" value="C:membrane"/>
    <property type="evidence" value="ECO:0007669"/>
    <property type="project" value="UniProtKB-SubCell"/>
</dbReference>
<dbReference type="Gene3D" id="2.60.40.10">
    <property type="entry name" value="Immunoglobulins"/>
    <property type="match status" value="1"/>
</dbReference>
<accession>A0A7K4XFA2</accession>